<dbReference type="PANTHER" id="PTHR11571">
    <property type="entry name" value="GLUTATHIONE S-TRANSFERASE"/>
    <property type="match status" value="1"/>
</dbReference>
<dbReference type="FunFam" id="3.40.30.10:FF:000258">
    <property type="entry name" value="Glutathione S-transferase"/>
    <property type="match status" value="1"/>
</dbReference>
<dbReference type="GO" id="GO:0005212">
    <property type="term" value="F:structural constituent of eye lens"/>
    <property type="evidence" value="ECO:0007669"/>
    <property type="project" value="UniProtKB-KW"/>
</dbReference>
<dbReference type="SUPFAM" id="SSF52833">
    <property type="entry name" value="Thioredoxin-like"/>
    <property type="match status" value="3"/>
</dbReference>
<dbReference type="EMBL" id="CAJNOG010000065">
    <property type="protein sequence ID" value="CAF0877719.1"/>
    <property type="molecule type" value="Genomic_DNA"/>
</dbReference>
<feature type="domain" description="GST C-terminal" evidence="7">
    <location>
        <begin position="187"/>
        <end position="306"/>
    </location>
</feature>
<keyword evidence="4" id="KW-0808">Transferase</keyword>
<gene>
    <name evidence="8" type="ORF">JYZ213_LOCUS9316</name>
</gene>
<accession>A0A813XSW1</accession>
<dbReference type="InterPro" id="IPR036249">
    <property type="entry name" value="Thioredoxin-like_sf"/>
</dbReference>
<comment type="similarity">
    <text evidence="1">Belongs to the GST superfamily.</text>
</comment>
<dbReference type="EC" id="2.5.1.18" evidence="2"/>
<dbReference type="SFLD" id="SFLDS00019">
    <property type="entry name" value="Glutathione_Transferase_(cytos"/>
    <property type="match status" value="2"/>
</dbReference>
<evidence type="ECO:0000256" key="4">
    <source>
        <dbReference type="ARBA" id="ARBA00022679"/>
    </source>
</evidence>
<feature type="domain" description="GST N-terminal" evidence="6">
    <location>
        <begin position="2"/>
        <end position="79"/>
    </location>
</feature>
<dbReference type="InterPro" id="IPR004046">
    <property type="entry name" value="GST_C"/>
</dbReference>
<dbReference type="PROSITE" id="PS50404">
    <property type="entry name" value="GST_NTER"/>
    <property type="match status" value="2"/>
</dbReference>
<evidence type="ECO:0000313" key="8">
    <source>
        <dbReference type="EMBL" id="CAF0877719.1"/>
    </source>
</evidence>
<evidence type="ECO:0000256" key="2">
    <source>
        <dbReference type="ARBA" id="ARBA00012452"/>
    </source>
</evidence>
<dbReference type="CDD" id="cd03039">
    <property type="entry name" value="GST_N_Sigma_like"/>
    <property type="match status" value="2"/>
</dbReference>
<evidence type="ECO:0000313" key="9">
    <source>
        <dbReference type="Proteomes" id="UP000663845"/>
    </source>
</evidence>
<evidence type="ECO:0000256" key="5">
    <source>
        <dbReference type="ARBA" id="ARBA00047960"/>
    </source>
</evidence>
<dbReference type="InterPro" id="IPR010987">
    <property type="entry name" value="Glutathione-S-Trfase_C-like"/>
</dbReference>
<dbReference type="Pfam" id="PF02798">
    <property type="entry name" value="GST_N"/>
    <property type="match status" value="3"/>
</dbReference>
<comment type="caution">
    <text evidence="8">The sequence shown here is derived from an EMBL/GenBank/DDBJ whole genome shotgun (WGS) entry which is preliminary data.</text>
</comment>
<name>A0A813XSW1_9BILA</name>
<dbReference type="Gene3D" id="1.20.1050.130">
    <property type="match status" value="3"/>
</dbReference>
<evidence type="ECO:0000259" key="7">
    <source>
        <dbReference type="PROSITE" id="PS50405"/>
    </source>
</evidence>
<reference evidence="8" key="1">
    <citation type="submission" date="2021-02" db="EMBL/GenBank/DDBJ databases">
        <authorList>
            <person name="Nowell W R."/>
        </authorList>
    </citation>
    <scope>NUCLEOTIDE SEQUENCE</scope>
</reference>
<dbReference type="PROSITE" id="PS50405">
    <property type="entry name" value="GST_CTER"/>
    <property type="match status" value="1"/>
</dbReference>
<dbReference type="PANTHER" id="PTHR11571:SF224">
    <property type="entry name" value="HEMATOPOIETIC PROSTAGLANDIN D SYNTHASE"/>
    <property type="match status" value="1"/>
</dbReference>
<dbReference type="Proteomes" id="UP000663845">
    <property type="component" value="Unassembled WGS sequence"/>
</dbReference>
<comment type="catalytic activity">
    <reaction evidence="5">
        <text>RX + glutathione = an S-substituted glutathione + a halide anion + H(+)</text>
        <dbReference type="Rhea" id="RHEA:16437"/>
        <dbReference type="ChEBI" id="CHEBI:15378"/>
        <dbReference type="ChEBI" id="CHEBI:16042"/>
        <dbReference type="ChEBI" id="CHEBI:17792"/>
        <dbReference type="ChEBI" id="CHEBI:57925"/>
        <dbReference type="ChEBI" id="CHEBI:90779"/>
        <dbReference type="EC" id="2.5.1.18"/>
    </reaction>
</comment>
<organism evidence="8 9">
    <name type="scientific">Adineta steineri</name>
    <dbReference type="NCBI Taxonomy" id="433720"/>
    <lineage>
        <taxon>Eukaryota</taxon>
        <taxon>Metazoa</taxon>
        <taxon>Spiralia</taxon>
        <taxon>Gnathifera</taxon>
        <taxon>Rotifera</taxon>
        <taxon>Eurotatoria</taxon>
        <taxon>Bdelloidea</taxon>
        <taxon>Adinetida</taxon>
        <taxon>Adinetidae</taxon>
        <taxon>Adineta</taxon>
    </lineage>
</organism>
<proteinExistence type="inferred from homology"/>
<dbReference type="FunFam" id="1.20.1050.10:FF:000030">
    <property type="entry name" value="Glutathione S-transferase S1"/>
    <property type="match status" value="1"/>
</dbReference>
<dbReference type="GO" id="GO:0004364">
    <property type="term" value="F:glutathione transferase activity"/>
    <property type="evidence" value="ECO:0007669"/>
    <property type="project" value="TreeGrafter"/>
</dbReference>
<dbReference type="InterPro" id="IPR040079">
    <property type="entry name" value="Glutathione_S-Trfase"/>
</dbReference>
<dbReference type="GO" id="GO:0006749">
    <property type="term" value="P:glutathione metabolic process"/>
    <property type="evidence" value="ECO:0007669"/>
    <property type="project" value="TreeGrafter"/>
</dbReference>
<evidence type="ECO:0000259" key="6">
    <source>
        <dbReference type="PROSITE" id="PS50404"/>
    </source>
</evidence>
<dbReference type="InterPro" id="IPR036282">
    <property type="entry name" value="Glutathione-S-Trfase_C_sf"/>
</dbReference>
<dbReference type="SUPFAM" id="SSF47616">
    <property type="entry name" value="GST C-terminal domain-like"/>
    <property type="match status" value="1"/>
</dbReference>
<feature type="domain" description="GST N-terminal" evidence="6">
    <location>
        <begin position="108"/>
        <end position="185"/>
    </location>
</feature>
<dbReference type="InterPro" id="IPR004045">
    <property type="entry name" value="Glutathione_S-Trfase_N"/>
</dbReference>
<dbReference type="InterPro" id="IPR050213">
    <property type="entry name" value="GST_superfamily"/>
</dbReference>
<dbReference type="AlphaFoldDB" id="A0A813XSW1"/>
<protein>
    <recommendedName>
        <fullName evidence="2">glutathione transferase</fullName>
        <ecNumber evidence="2">2.5.1.18</ecNumber>
    </recommendedName>
</protein>
<evidence type="ECO:0000256" key="1">
    <source>
        <dbReference type="ARBA" id="ARBA00007409"/>
    </source>
</evidence>
<evidence type="ECO:0000256" key="3">
    <source>
        <dbReference type="ARBA" id="ARBA00022613"/>
    </source>
</evidence>
<sequence>MPTYKLHYFDLRGRAEISRLIFAAAGEKYEDIRYKREEFPQHKSEMPLGQIPVLEVDGVKLPQSISIARYLAKEFQLAGEKYEDIRYKREEYPQHKSEMPLGQIPVLEVDGVKLPQSISIARYLAKEFQLAGEKYEDIRYKREEYPQHKSEMPLGQIPVLEVDGVKLPQSISIARYLAKEFQLAGKDNLEQAKVDAVVDTVTDFVVSYFPIHMKADETTKKEALNEQSLKLFKNLQTLQELYQGNDFLVGNHLTYADLWFYDITETVLGVDSTILDKYPNLTKVRQSVENDTKVAAYLKDRPKLPF</sequence>
<keyword evidence="3" id="KW-0273">Eye lens protein</keyword>
<dbReference type="Pfam" id="PF14497">
    <property type="entry name" value="GST_C_3"/>
    <property type="match status" value="1"/>
</dbReference>